<keyword evidence="1" id="KW-0812">Transmembrane</keyword>
<keyword evidence="4" id="KW-1185">Reference proteome</keyword>
<protein>
    <submittedName>
        <fullName evidence="3">Flp pilus assembly protein TadG</fullName>
    </submittedName>
</protein>
<dbReference type="AlphaFoldDB" id="A0A6I6MU34"/>
<evidence type="ECO:0000313" key="3">
    <source>
        <dbReference type="EMBL" id="QGZ96004.1"/>
    </source>
</evidence>
<name>A0A6I6MU34_9CAUL</name>
<dbReference type="KEGG" id="tsv:DSM104635_02860"/>
<evidence type="ECO:0000259" key="2">
    <source>
        <dbReference type="Pfam" id="PF07811"/>
    </source>
</evidence>
<reference evidence="4" key="1">
    <citation type="submission" date="2019-12" db="EMBL/GenBank/DDBJ databases">
        <title>Complete genome of Terracaulis silvestris 0127_4.</title>
        <authorList>
            <person name="Vieira S."/>
            <person name="Riedel T."/>
            <person name="Sproer C."/>
            <person name="Pascual J."/>
            <person name="Boedeker C."/>
            <person name="Overmann J."/>
        </authorList>
    </citation>
    <scope>NUCLEOTIDE SEQUENCE [LARGE SCALE GENOMIC DNA]</scope>
    <source>
        <strain evidence="4">0127_4</strain>
    </source>
</reference>
<gene>
    <name evidence="3" type="ORF">DSM104635_02860</name>
</gene>
<evidence type="ECO:0000313" key="4">
    <source>
        <dbReference type="Proteomes" id="UP000431269"/>
    </source>
</evidence>
<keyword evidence="1" id="KW-0472">Membrane</keyword>
<feature type="domain" description="TadE-like" evidence="2">
    <location>
        <begin position="17"/>
        <end position="58"/>
    </location>
</feature>
<organism evidence="3 4">
    <name type="scientific">Terricaulis silvestris</name>
    <dbReference type="NCBI Taxonomy" id="2686094"/>
    <lineage>
        <taxon>Bacteria</taxon>
        <taxon>Pseudomonadati</taxon>
        <taxon>Pseudomonadota</taxon>
        <taxon>Alphaproteobacteria</taxon>
        <taxon>Caulobacterales</taxon>
        <taxon>Caulobacteraceae</taxon>
        <taxon>Terricaulis</taxon>
    </lineage>
</organism>
<dbReference type="InterPro" id="IPR012495">
    <property type="entry name" value="TadE-like_dom"/>
</dbReference>
<feature type="transmembrane region" description="Helical" evidence="1">
    <location>
        <begin position="20"/>
        <end position="41"/>
    </location>
</feature>
<dbReference type="Pfam" id="PF07811">
    <property type="entry name" value="TadE"/>
    <property type="match status" value="1"/>
</dbReference>
<proteinExistence type="predicted"/>
<sequence>MSLVRTLRRFAVDEKSGLAALEFAIIAPMMILLVFGSVDLIDTLGANKRAQNAASSIADVVARDDAVSNAEIDGLWAALDVLMYPDQGASMQMRVTSVQIDTATSARVVWSEGHGMTARVANTTVDLPAQMMTPGTSVIMTESTYPYTAPLGFLHTGSRNLEHESYRRSRLVDPIPRVP</sequence>
<keyword evidence="1" id="KW-1133">Transmembrane helix</keyword>
<dbReference type="Proteomes" id="UP000431269">
    <property type="component" value="Chromosome"/>
</dbReference>
<dbReference type="RefSeq" id="WP_158766822.1">
    <property type="nucleotide sequence ID" value="NZ_CP047045.1"/>
</dbReference>
<evidence type="ECO:0000256" key="1">
    <source>
        <dbReference type="SAM" id="Phobius"/>
    </source>
</evidence>
<dbReference type="EMBL" id="CP047045">
    <property type="protein sequence ID" value="QGZ96004.1"/>
    <property type="molecule type" value="Genomic_DNA"/>
</dbReference>
<accession>A0A6I6MU34</accession>